<comment type="caution">
    <text evidence="10">The sequence shown here is derived from an EMBL/GenBank/DDBJ whole genome shotgun (WGS) entry which is preliminary data.</text>
</comment>
<dbReference type="GO" id="GO:0005774">
    <property type="term" value="C:vacuolar membrane"/>
    <property type="evidence" value="ECO:0007669"/>
    <property type="project" value="TreeGrafter"/>
</dbReference>
<dbReference type="PANTHER" id="PTHR13768:SF2">
    <property type="entry name" value="GAMMA-SOLUBLE NSF ATTACHMENT PROTEIN"/>
    <property type="match status" value="1"/>
</dbReference>
<evidence type="ECO:0000256" key="7">
    <source>
        <dbReference type="ARBA" id="ARBA00040047"/>
    </source>
</evidence>
<evidence type="ECO:0000256" key="9">
    <source>
        <dbReference type="SAM" id="MobiDB-lite"/>
    </source>
</evidence>
<dbReference type="SUPFAM" id="SSF48452">
    <property type="entry name" value="TPR-like"/>
    <property type="match status" value="1"/>
</dbReference>
<accession>A0A1R1PJ03</accession>
<dbReference type="GO" id="GO:0016192">
    <property type="term" value="P:vesicle-mediated transport"/>
    <property type="evidence" value="ECO:0007669"/>
    <property type="project" value="UniProtKB-KW"/>
</dbReference>
<organism evidence="10 11">
    <name type="scientific">Zancudomyces culisetae</name>
    <name type="common">Gut fungus</name>
    <name type="synonym">Smittium culisetae</name>
    <dbReference type="NCBI Taxonomy" id="1213189"/>
    <lineage>
        <taxon>Eukaryota</taxon>
        <taxon>Fungi</taxon>
        <taxon>Fungi incertae sedis</taxon>
        <taxon>Zoopagomycota</taxon>
        <taxon>Kickxellomycotina</taxon>
        <taxon>Harpellomycetes</taxon>
        <taxon>Harpellales</taxon>
        <taxon>Legeriomycetaceae</taxon>
        <taxon>Zancudomyces</taxon>
    </lineage>
</organism>
<dbReference type="InterPro" id="IPR000744">
    <property type="entry name" value="NSF_attach"/>
</dbReference>
<dbReference type="GO" id="GO:0006886">
    <property type="term" value="P:intracellular protein transport"/>
    <property type="evidence" value="ECO:0007669"/>
    <property type="project" value="InterPro"/>
</dbReference>
<proteinExistence type="inferred from homology"/>
<keyword evidence="11" id="KW-1185">Reference proteome</keyword>
<dbReference type="EMBL" id="LSSK01001026">
    <property type="protein sequence ID" value="OMH80964.1"/>
    <property type="molecule type" value="Genomic_DNA"/>
</dbReference>
<evidence type="ECO:0000256" key="2">
    <source>
        <dbReference type="ARBA" id="ARBA00010050"/>
    </source>
</evidence>
<gene>
    <name evidence="10" type="ORF">AX774_g5588</name>
</gene>
<evidence type="ECO:0000256" key="5">
    <source>
        <dbReference type="ARBA" id="ARBA00022927"/>
    </source>
</evidence>
<dbReference type="InterPro" id="IPR011990">
    <property type="entry name" value="TPR-like_helical_dom_sf"/>
</dbReference>
<evidence type="ECO:0000256" key="6">
    <source>
        <dbReference type="ARBA" id="ARBA00023136"/>
    </source>
</evidence>
<keyword evidence="3" id="KW-0813">Transport</keyword>
<evidence type="ECO:0000256" key="3">
    <source>
        <dbReference type="ARBA" id="ARBA00022448"/>
    </source>
</evidence>
<feature type="region of interest" description="Disordered" evidence="9">
    <location>
        <begin position="173"/>
        <end position="224"/>
    </location>
</feature>
<protein>
    <recommendedName>
        <fullName evidence="7">Gamma-soluble NSF attachment protein</fullName>
    </recommendedName>
    <alternativeName>
        <fullName evidence="8">N-ethylmaleimide-sensitive factor attachment protein gamma</fullName>
    </alternativeName>
</protein>
<evidence type="ECO:0000256" key="1">
    <source>
        <dbReference type="ARBA" id="ARBA00004170"/>
    </source>
</evidence>
<keyword evidence="5" id="KW-0653">Protein transport</keyword>
<dbReference type="OrthoDB" id="9984275at2759"/>
<keyword evidence="4" id="KW-0931">ER-Golgi transport</keyword>
<dbReference type="GO" id="GO:0005483">
    <property type="term" value="F:soluble NSF attachment protein activity"/>
    <property type="evidence" value="ECO:0007669"/>
    <property type="project" value="TreeGrafter"/>
</dbReference>
<sequence length="224" mass="24718">MPERSAELMEKAAKLSESIDVERAYQLYLNVISIYETENKNRFALQTFKNATSFLAEKKRYTEAIQLLHRLASLCSKINNHVEVGRCFLATIILLLAFGDEVEATKQFDVFAAEDPLFTRSDEYNASHQLLEAYKSYDQNLLNSAIKNRSLNDLHSSFRRVAYSLLVPGANSATSANPVSVTPGTTGPATAISGSPGGMDHHPDSSHATAHVPNLNIDNDDDLL</sequence>
<dbReference type="AlphaFoldDB" id="A0A1R1PJ03"/>
<evidence type="ECO:0000256" key="8">
    <source>
        <dbReference type="ARBA" id="ARBA00042485"/>
    </source>
</evidence>
<evidence type="ECO:0000313" key="10">
    <source>
        <dbReference type="EMBL" id="OMH80964.1"/>
    </source>
</evidence>
<feature type="compositionally biased region" description="Polar residues" evidence="9">
    <location>
        <begin position="173"/>
        <end position="188"/>
    </location>
</feature>
<dbReference type="PANTHER" id="PTHR13768">
    <property type="entry name" value="SOLUBLE NSF ATTACHMENT PROTEIN SNAP"/>
    <property type="match status" value="1"/>
</dbReference>
<keyword evidence="6" id="KW-0472">Membrane</keyword>
<dbReference type="Pfam" id="PF14938">
    <property type="entry name" value="SNAP"/>
    <property type="match status" value="1"/>
</dbReference>
<reference evidence="11" key="1">
    <citation type="submission" date="2017-01" db="EMBL/GenBank/DDBJ databases">
        <authorList>
            <person name="Wang Y."/>
            <person name="White M."/>
            <person name="Kvist S."/>
            <person name="Moncalvo J.-M."/>
        </authorList>
    </citation>
    <scope>NUCLEOTIDE SEQUENCE [LARGE SCALE GENOMIC DNA]</scope>
    <source>
        <strain evidence="11">COL-18-3</strain>
    </source>
</reference>
<name>A0A1R1PJ03_ZANCU</name>
<dbReference type="Proteomes" id="UP000188320">
    <property type="component" value="Unassembled WGS sequence"/>
</dbReference>
<comment type="similarity">
    <text evidence="2">Belongs to the SNAP family.</text>
</comment>
<comment type="subcellular location">
    <subcellularLocation>
        <location evidence="1">Membrane</location>
        <topology evidence="1">Peripheral membrane protein</topology>
    </subcellularLocation>
</comment>
<dbReference type="GO" id="GO:0019905">
    <property type="term" value="F:syntaxin binding"/>
    <property type="evidence" value="ECO:0007669"/>
    <property type="project" value="TreeGrafter"/>
</dbReference>
<evidence type="ECO:0000313" key="11">
    <source>
        <dbReference type="Proteomes" id="UP000188320"/>
    </source>
</evidence>
<dbReference type="Gene3D" id="1.25.40.10">
    <property type="entry name" value="Tetratricopeptide repeat domain"/>
    <property type="match status" value="1"/>
</dbReference>
<dbReference type="GO" id="GO:0031201">
    <property type="term" value="C:SNARE complex"/>
    <property type="evidence" value="ECO:0007669"/>
    <property type="project" value="TreeGrafter"/>
</dbReference>
<evidence type="ECO:0000256" key="4">
    <source>
        <dbReference type="ARBA" id="ARBA00022892"/>
    </source>
</evidence>